<feature type="domain" description="ABC transporter" evidence="11">
    <location>
        <begin position="257"/>
        <end position="500"/>
    </location>
</feature>
<dbReference type="FunFam" id="3.40.50.300:FF:000127">
    <property type="entry name" value="Ribose import ATP-binding protein RbsA"/>
    <property type="match status" value="1"/>
</dbReference>
<dbReference type="EMBL" id="JABEQB010000035">
    <property type="protein sequence ID" value="NNG67651.1"/>
    <property type="molecule type" value="Genomic_DNA"/>
</dbReference>
<evidence type="ECO:0000256" key="9">
    <source>
        <dbReference type="ARBA" id="ARBA00022967"/>
    </source>
</evidence>
<protein>
    <submittedName>
        <fullName evidence="14">Monosaccharide ABC transporter ATP-binding protein (CUT2 family)</fullName>
    </submittedName>
    <submittedName>
        <fullName evidence="12">Sugar ABC transporter ATP-binding protein</fullName>
    </submittedName>
</protein>
<keyword evidence="5" id="KW-0762">Sugar transport</keyword>
<accession>A0A101E604</accession>
<dbReference type="InterPro" id="IPR003593">
    <property type="entry name" value="AAA+_ATPase"/>
</dbReference>
<dbReference type="Gene3D" id="3.40.50.300">
    <property type="entry name" value="P-loop containing nucleotide triphosphate hydrolases"/>
    <property type="match status" value="2"/>
</dbReference>
<dbReference type="SUPFAM" id="SSF52540">
    <property type="entry name" value="P-loop containing nucleoside triphosphate hydrolases"/>
    <property type="match status" value="2"/>
</dbReference>
<evidence type="ECO:0000256" key="2">
    <source>
        <dbReference type="ARBA" id="ARBA00004533"/>
    </source>
</evidence>
<dbReference type="InterPro" id="IPR027417">
    <property type="entry name" value="P-loop_NTPase"/>
</dbReference>
<comment type="subcellular location">
    <subcellularLocation>
        <location evidence="2">Cell inner membrane</location>
    </subcellularLocation>
    <subcellularLocation>
        <location evidence="1">Cell membrane</location>
        <topology evidence="1">Peripheral membrane protein</topology>
    </subcellularLocation>
</comment>
<dbReference type="GO" id="GO:0016887">
    <property type="term" value="F:ATP hydrolysis activity"/>
    <property type="evidence" value="ECO:0007669"/>
    <property type="project" value="InterPro"/>
</dbReference>
<reference evidence="13 17" key="3">
    <citation type="submission" date="2020-04" db="EMBL/GenBank/DDBJ databases">
        <title>Draft genome sequence of Caldanaerobacter sunterraneus. strain 1523vc isolated from Griffin hot spring, Kamchatka, Russia.</title>
        <authorList>
            <person name="Toshchakov S.V."/>
            <person name="Podosokorskaya O.A."/>
            <person name="Kublanov I.V."/>
            <person name="Korzhenkov A."/>
            <person name="Patrushev M.V."/>
        </authorList>
    </citation>
    <scope>NUCLEOTIDE SEQUENCE [LARGE SCALE GENOMIC DNA]</scope>
    <source>
        <strain evidence="13 17">1523vc</strain>
    </source>
</reference>
<evidence type="ECO:0000313" key="15">
    <source>
        <dbReference type="Proteomes" id="UP000264445"/>
    </source>
</evidence>
<keyword evidence="4" id="KW-1003">Cell membrane</keyword>
<dbReference type="EMBL" id="DOLB01000113">
    <property type="protein sequence ID" value="HBT49736.1"/>
    <property type="molecule type" value="Genomic_DNA"/>
</dbReference>
<keyword evidence="3" id="KW-0813">Transport</keyword>
<keyword evidence="9" id="KW-1278">Translocase</keyword>
<evidence type="ECO:0000313" key="13">
    <source>
        <dbReference type="EMBL" id="NNG67651.1"/>
    </source>
</evidence>
<evidence type="ECO:0000313" key="12">
    <source>
        <dbReference type="EMBL" id="HBT49736.1"/>
    </source>
</evidence>
<evidence type="ECO:0000259" key="11">
    <source>
        <dbReference type="PROSITE" id="PS50893"/>
    </source>
</evidence>
<proteinExistence type="predicted"/>
<evidence type="ECO:0000256" key="4">
    <source>
        <dbReference type="ARBA" id="ARBA00022475"/>
    </source>
</evidence>
<dbReference type="EMBL" id="SLWU01000003">
    <property type="protein sequence ID" value="TCO68131.1"/>
    <property type="molecule type" value="Genomic_DNA"/>
</dbReference>
<dbReference type="InterPro" id="IPR017871">
    <property type="entry name" value="ABC_transporter-like_CS"/>
</dbReference>
<dbReference type="GO" id="GO:0005524">
    <property type="term" value="F:ATP binding"/>
    <property type="evidence" value="ECO:0007669"/>
    <property type="project" value="UniProtKB-KW"/>
</dbReference>
<feature type="domain" description="ABC transporter" evidence="11">
    <location>
        <begin position="7"/>
        <end position="246"/>
    </location>
</feature>
<sequence length="500" mass="56032">MDEKTILLMKGISKSFPGVQALKNVDFDLMKGEVHGLLGENGAGKSTLIKILTGVYQKDEGEIFLEGKPVVINNPRDALNLGIAAIYQELALQPYLSVAENIFLGHEITKQSKLVRFINWKKTHEEARKILKELELDLDLNTPIKELGIGQQQMVEIAKVLSKNAKIVIMDEPTSSLSEKETEELFKVIFRLKEKGISVIYISHRLEEIFKICDRVTVMRDGEKIVTLNPKTTTKDELIRYMVGRTLEQHYPKIETKKGEEALRVENLTRKGLFENISFTAYTGEILGIAGLVGAGRTEIVRAIFGADPIDSGKIYIFGKERKITSPQDAIREGLVLIPEDRKTQGLILIQTVLDNIVLSSLPKYKKGLLLNYREMTNESFDLIKRLNIKTPTAKKVVKELSGGNQQKVVIAKWLTQKARIFIFDEPTRGIDVGAKVEIYNIMNELVKNGASVIMISSELPEILGMSDRIIVIHEGRVTAEFSREDADQEKIMKAATAAG</sequence>
<dbReference type="Proteomes" id="UP000294886">
    <property type="component" value="Unassembled WGS sequence"/>
</dbReference>
<evidence type="ECO:0000256" key="6">
    <source>
        <dbReference type="ARBA" id="ARBA00022737"/>
    </source>
</evidence>
<evidence type="ECO:0000256" key="10">
    <source>
        <dbReference type="ARBA" id="ARBA00023136"/>
    </source>
</evidence>
<keyword evidence="10" id="KW-0472">Membrane</keyword>
<evidence type="ECO:0000256" key="1">
    <source>
        <dbReference type="ARBA" id="ARBA00004202"/>
    </source>
</evidence>
<evidence type="ECO:0000313" key="14">
    <source>
        <dbReference type="EMBL" id="TCO68131.1"/>
    </source>
</evidence>
<comment type="caution">
    <text evidence="12">The sequence shown here is derived from an EMBL/GenBank/DDBJ whole genome shotgun (WGS) entry which is preliminary data.</text>
</comment>
<keyword evidence="7" id="KW-0547">Nucleotide-binding</keyword>
<dbReference type="InterPro" id="IPR050107">
    <property type="entry name" value="ABC_carbohydrate_import_ATPase"/>
</dbReference>
<evidence type="ECO:0000256" key="7">
    <source>
        <dbReference type="ARBA" id="ARBA00022741"/>
    </source>
</evidence>
<dbReference type="AlphaFoldDB" id="A0A101E604"/>
<dbReference type="SMART" id="SM00382">
    <property type="entry name" value="AAA"/>
    <property type="match status" value="2"/>
</dbReference>
<evidence type="ECO:0000256" key="8">
    <source>
        <dbReference type="ARBA" id="ARBA00022840"/>
    </source>
</evidence>
<keyword evidence="8 12" id="KW-0067">ATP-binding</keyword>
<evidence type="ECO:0000256" key="3">
    <source>
        <dbReference type="ARBA" id="ARBA00022448"/>
    </source>
</evidence>
<reference evidence="12 15" key="1">
    <citation type="journal article" date="2018" name="Nat. Biotechnol.">
        <title>A standardized bacterial taxonomy based on genome phylogeny substantially revises the tree of life.</title>
        <authorList>
            <person name="Parks D.H."/>
            <person name="Chuvochina M."/>
            <person name="Waite D.W."/>
            <person name="Rinke C."/>
            <person name="Skarshewski A."/>
            <person name="Chaumeil P.A."/>
            <person name="Hugenholtz P."/>
        </authorList>
    </citation>
    <scope>NUCLEOTIDE SEQUENCE [LARGE SCALE GENOMIC DNA]</scope>
    <source>
        <strain evidence="12">UBA12544</strain>
    </source>
</reference>
<dbReference type="PANTHER" id="PTHR43790:SF3">
    <property type="entry name" value="D-ALLOSE IMPORT ATP-BINDING PROTEIN ALSA-RELATED"/>
    <property type="match status" value="1"/>
</dbReference>
<dbReference type="Proteomes" id="UP000264445">
    <property type="component" value="Unassembled WGS sequence"/>
</dbReference>
<dbReference type="InterPro" id="IPR003439">
    <property type="entry name" value="ABC_transporter-like_ATP-bd"/>
</dbReference>
<dbReference type="PROSITE" id="PS50893">
    <property type="entry name" value="ABC_TRANSPORTER_2"/>
    <property type="match status" value="2"/>
</dbReference>
<evidence type="ECO:0000313" key="17">
    <source>
        <dbReference type="Proteomes" id="UP000529861"/>
    </source>
</evidence>
<dbReference type="PANTHER" id="PTHR43790">
    <property type="entry name" value="CARBOHYDRATE TRANSPORT ATP-BINDING PROTEIN MG119-RELATED"/>
    <property type="match status" value="1"/>
</dbReference>
<dbReference type="PROSITE" id="PS00211">
    <property type="entry name" value="ABC_TRANSPORTER_1"/>
    <property type="match status" value="1"/>
</dbReference>
<dbReference type="RefSeq" id="WP_022588480.1">
    <property type="nucleotide sequence ID" value="NZ_DOLB01000113.1"/>
</dbReference>
<dbReference type="Proteomes" id="UP000529861">
    <property type="component" value="Unassembled WGS sequence"/>
</dbReference>
<evidence type="ECO:0000256" key="5">
    <source>
        <dbReference type="ARBA" id="ARBA00022597"/>
    </source>
</evidence>
<name>A0A101E604_9THEO</name>
<gene>
    <name evidence="12" type="ORF">DEA61_07920</name>
    <name evidence="14" type="ORF">EV203_10326</name>
    <name evidence="13" type="ORF">HKI81_10595</name>
</gene>
<dbReference type="FunFam" id="3.40.50.300:FF:000126">
    <property type="entry name" value="Galactose/methyl galactoside import ATP-binding protein MglA"/>
    <property type="match status" value="1"/>
</dbReference>
<organism evidence="12 15">
    <name type="scientific">Caldanaerobacter subterraneus</name>
    <dbReference type="NCBI Taxonomy" id="911092"/>
    <lineage>
        <taxon>Bacteria</taxon>
        <taxon>Bacillati</taxon>
        <taxon>Bacillota</taxon>
        <taxon>Clostridia</taxon>
        <taxon>Thermoanaerobacterales</taxon>
        <taxon>Thermoanaerobacteraceae</taxon>
        <taxon>Caldanaerobacter</taxon>
    </lineage>
</organism>
<dbReference type="Pfam" id="PF00005">
    <property type="entry name" value="ABC_tran"/>
    <property type="match status" value="2"/>
</dbReference>
<dbReference type="GO" id="GO:0005886">
    <property type="term" value="C:plasma membrane"/>
    <property type="evidence" value="ECO:0007669"/>
    <property type="project" value="UniProtKB-SubCell"/>
</dbReference>
<dbReference type="CDD" id="cd03215">
    <property type="entry name" value="ABC_Carb_Monos_II"/>
    <property type="match status" value="1"/>
</dbReference>
<reference evidence="14 16" key="2">
    <citation type="submission" date="2019-03" db="EMBL/GenBank/DDBJ databases">
        <title>Genomic Encyclopedia of Type Strains, Phase IV (KMG-IV): sequencing the most valuable type-strain genomes for metagenomic binning, comparative biology and taxonomic classification.</title>
        <authorList>
            <person name="Goeker M."/>
        </authorList>
    </citation>
    <scope>NUCLEOTIDE SEQUENCE [LARGE SCALE GENOMIC DNA]</scope>
    <source>
        <strain evidence="14 16">DSM 13054</strain>
    </source>
</reference>
<dbReference type="GO" id="GO:0015749">
    <property type="term" value="P:monosaccharide transmembrane transport"/>
    <property type="evidence" value="ECO:0007669"/>
    <property type="project" value="UniProtKB-ARBA"/>
</dbReference>
<keyword evidence="6" id="KW-0677">Repeat</keyword>
<evidence type="ECO:0000313" key="16">
    <source>
        <dbReference type="Proteomes" id="UP000294886"/>
    </source>
</evidence>
<dbReference type="CDD" id="cd03216">
    <property type="entry name" value="ABC_Carb_Monos_I"/>
    <property type="match status" value="1"/>
</dbReference>